<dbReference type="GO" id="GO:0003700">
    <property type="term" value="F:DNA-binding transcription factor activity"/>
    <property type="evidence" value="ECO:0007669"/>
    <property type="project" value="InterPro"/>
</dbReference>
<protein>
    <recommendedName>
        <fullName evidence="9">Fork-head domain-containing protein</fullName>
    </recommendedName>
</protein>
<accession>A0A9N9RZF0</accession>
<dbReference type="PROSITE" id="PS00657">
    <property type="entry name" value="FORK_HEAD_1"/>
    <property type="match status" value="1"/>
</dbReference>
<dbReference type="OrthoDB" id="5954824at2759"/>
<dbReference type="InterPro" id="IPR036388">
    <property type="entry name" value="WH-like_DNA-bd_sf"/>
</dbReference>
<evidence type="ECO:0000256" key="7">
    <source>
        <dbReference type="PROSITE-ProRule" id="PRU00089"/>
    </source>
</evidence>
<feature type="compositionally biased region" description="Basic and acidic residues" evidence="8">
    <location>
        <begin position="113"/>
        <end position="128"/>
    </location>
</feature>
<feature type="region of interest" description="Disordered" evidence="8">
    <location>
        <begin position="386"/>
        <end position="408"/>
    </location>
</feature>
<evidence type="ECO:0000256" key="4">
    <source>
        <dbReference type="ARBA" id="ARBA00023125"/>
    </source>
</evidence>
<feature type="DNA-binding region" description="Fork-head" evidence="7">
    <location>
        <begin position="418"/>
        <end position="503"/>
    </location>
</feature>
<evidence type="ECO:0000256" key="1">
    <source>
        <dbReference type="ARBA" id="ARBA00004123"/>
    </source>
</evidence>
<evidence type="ECO:0000256" key="8">
    <source>
        <dbReference type="SAM" id="MobiDB-lite"/>
    </source>
</evidence>
<dbReference type="GO" id="GO:0005634">
    <property type="term" value="C:nucleus"/>
    <property type="evidence" value="ECO:0007669"/>
    <property type="project" value="UniProtKB-SubCell"/>
</dbReference>
<feature type="compositionally biased region" description="Polar residues" evidence="8">
    <location>
        <begin position="159"/>
        <end position="183"/>
    </location>
</feature>
<keyword evidence="5" id="KW-0804">Transcription</keyword>
<dbReference type="PROSITE" id="PS00658">
    <property type="entry name" value="FORK_HEAD_2"/>
    <property type="match status" value="1"/>
</dbReference>
<gene>
    <name evidence="10" type="ORF">CHIRRI_LOCUS9090</name>
</gene>
<keyword evidence="4 7" id="KW-0238">DNA-binding</keyword>
<feature type="region of interest" description="Disordered" evidence="8">
    <location>
        <begin position="113"/>
        <end position="133"/>
    </location>
</feature>
<evidence type="ECO:0000313" key="11">
    <source>
        <dbReference type="Proteomes" id="UP001153620"/>
    </source>
</evidence>
<feature type="compositionally biased region" description="Polar residues" evidence="8">
    <location>
        <begin position="197"/>
        <end position="210"/>
    </location>
</feature>
<name>A0A9N9RZF0_9DIPT</name>
<dbReference type="Pfam" id="PF00250">
    <property type="entry name" value="Forkhead"/>
    <property type="match status" value="1"/>
</dbReference>
<reference evidence="10" key="2">
    <citation type="submission" date="2022-10" db="EMBL/GenBank/DDBJ databases">
        <authorList>
            <consortium name="ENA_rothamsted_submissions"/>
            <consortium name="culmorum"/>
            <person name="King R."/>
        </authorList>
    </citation>
    <scope>NUCLEOTIDE SEQUENCE</scope>
</reference>
<dbReference type="PANTHER" id="PTHR13962">
    <property type="entry name" value="FORKHEAD BOX PROTEIN N3-LIKE PROTEIN-RELATED"/>
    <property type="match status" value="1"/>
</dbReference>
<feature type="domain" description="Fork-head" evidence="9">
    <location>
        <begin position="418"/>
        <end position="503"/>
    </location>
</feature>
<dbReference type="SUPFAM" id="SSF46785">
    <property type="entry name" value="Winged helix' DNA-binding domain"/>
    <property type="match status" value="1"/>
</dbReference>
<dbReference type="AlphaFoldDB" id="A0A9N9RZF0"/>
<evidence type="ECO:0000313" key="10">
    <source>
        <dbReference type="EMBL" id="CAG9806229.1"/>
    </source>
</evidence>
<dbReference type="InterPro" id="IPR001766">
    <property type="entry name" value="Fork_head_dom"/>
</dbReference>
<dbReference type="PANTHER" id="PTHR13962:SF22">
    <property type="entry name" value="FORKHEAD BOX PROTEIN N3-LIKE PROTEIN"/>
    <property type="match status" value="1"/>
</dbReference>
<feature type="compositionally biased region" description="Low complexity" evidence="8">
    <location>
        <begin position="670"/>
        <end position="684"/>
    </location>
</feature>
<sequence>MMFLMSQDRPSSRDGSTKIINMNHVLTHPTSQLQYNNNNNNLIINKNHFLAIETANNANSHLLVHKNMNTMPSISSTTSSIASPMSYITTINDQNVINGSHHQIVLLTNEKVESSDNEQIRDEDERKVSNGATDEELTPLTWLHDKNLLKGINLSCPKVQSPSNNHDQVPNNINGHINVISKSPQHDKDDSGMLDTGFNSSSEQNDHYSTPPSPKPINYTKTDSKSQTDNFIKNLDKNSHNNLSNSPQIDIIKLVAGHPSTVIREHNQSYNLNSEESINQIIKSPPNTPHQHFHKRYLRETLKQQDEEKRQQEQLYTHNSQLSSYIIAKPQSEHRYIFNNDEHAIANYNNNNNNTIQNNYENNCEYDLSQKAIDYAMPKLNSTTSSVASSLSSSPSPKQQKQHPNNIPYDPLVHINSKPPYSFSSLIFMAIEDSAQKALPVKEIYAWIIQHFPYFKTAPTGWKNSVRHNLSLNKCFQKVEKAANLGKGSLWMVEPQYRPNLIQALTRSPFHPCSTWEKHAKNLIKSPNESPGSKVNGSTRLPNPEHFPFLSRRLAAAMENFDEEIHEQSRSNTPVNTSYDMPQNLTSAMPIYQNNNSIIINGNLPNSEIFTRELNAETIDDVNAATAMLALKHGPKIFSEGIPFVQSNPPILTTTTSPSEDHTYSAYVKNGTDNNSNGTSSDAAYESSEENNVVYHFTQPLNEEELEEQRKQAEGVDALLNLAGYNTNTTLLLKRPVTDDQHTKQYFYTTEITPSSNKNFIADDEPPMKKSKSRILRNKLKKKSSWNR</sequence>
<dbReference type="InterPro" id="IPR018122">
    <property type="entry name" value="TF_fork_head_CS_1"/>
</dbReference>
<dbReference type="SMART" id="SM00339">
    <property type="entry name" value="FH"/>
    <property type="match status" value="1"/>
</dbReference>
<dbReference type="Gene3D" id="1.10.10.10">
    <property type="entry name" value="Winged helix-like DNA-binding domain superfamily/Winged helix DNA-binding domain"/>
    <property type="match status" value="1"/>
</dbReference>
<keyword evidence="6 7" id="KW-0539">Nucleus</keyword>
<keyword evidence="3" id="KW-0805">Transcription regulation</keyword>
<dbReference type="GO" id="GO:0000987">
    <property type="term" value="F:cis-regulatory region sequence-specific DNA binding"/>
    <property type="evidence" value="ECO:0007669"/>
    <property type="project" value="TreeGrafter"/>
</dbReference>
<dbReference type="InterPro" id="IPR030456">
    <property type="entry name" value="TF_fork_head_CS_2"/>
</dbReference>
<reference evidence="10" key="1">
    <citation type="submission" date="2022-01" db="EMBL/GenBank/DDBJ databases">
        <authorList>
            <person name="King R."/>
        </authorList>
    </citation>
    <scope>NUCLEOTIDE SEQUENCE</scope>
</reference>
<feature type="compositionally biased region" description="Low complexity" evidence="8">
    <location>
        <begin position="386"/>
        <end position="397"/>
    </location>
</feature>
<proteinExistence type="predicted"/>
<evidence type="ECO:0000256" key="5">
    <source>
        <dbReference type="ARBA" id="ARBA00023163"/>
    </source>
</evidence>
<feature type="region of interest" description="Disordered" evidence="8">
    <location>
        <begin position="654"/>
        <end position="687"/>
    </location>
</feature>
<feature type="region of interest" description="Disordered" evidence="8">
    <location>
        <begin position="757"/>
        <end position="788"/>
    </location>
</feature>
<feature type="region of interest" description="Disordered" evidence="8">
    <location>
        <begin position="159"/>
        <end position="226"/>
    </location>
</feature>
<evidence type="ECO:0000256" key="2">
    <source>
        <dbReference type="ARBA" id="ARBA00022473"/>
    </source>
</evidence>
<dbReference type="Proteomes" id="UP001153620">
    <property type="component" value="Chromosome 2"/>
</dbReference>
<comment type="subcellular location">
    <subcellularLocation>
        <location evidence="1 7">Nucleus</location>
    </subcellularLocation>
</comment>
<evidence type="ECO:0000256" key="6">
    <source>
        <dbReference type="ARBA" id="ARBA00023242"/>
    </source>
</evidence>
<dbReference type="InterPro" id="IPR047119">
    <property type="entry name" value="FOXN2/3-like"/>
</dbReference>
<dbReference type="EMBL" id="OU895878">
    <property type="protein sequence ID" value="CAG9806229.1"/>
    <property type="molecule type" value="Genomic_DNA"/>
</dbReference>
<evidence type="ECO:0000259" key="9">
    <source>
        <dbReference type="PROSITE" id="PS50039"/>
    </source>
</evidence>
<dbReference type="PRINTS" id="PR00053">
    <property type="entry name" value="FORKHEAD"/>
</dbReference>
<keyword evidence="11" id="KW-1185">Reference proteome</keyword>
<organism evidence="10 11">
    <name type="scientific">Chironomus riparius</name>
    <dbReference type="NCBI Taxonomy" id="315576"/>
    <lineage>
        <taxon>Eukaryota</taxon>
        <taxon>Metazoa</taxon>
        <taxon>Ecdysozoa</taxon>
        <taxon>Arthropoda</taxon>
        <taxon>Hexapoda</taxon>
        <taxon>Insecta</taxon>
        <taxon>Pterygota</taxon>
        <taxon>Neoptera</taxon>
        <taxon>Endopterygota</taxon>
        <taxon>Diptera</taxon>
        <taxon>Nematocera</taxon>
        <taxon>Chironomoidea</taxon>
        <taxon>Chironomidae</taxon>
        <taxon>Chironominae</taxon>
        <taxon>Chironomus</taxon>
    </lineage>
</organism>
<dbReference type="InterPro" id="IPR036390">
    <property type="entry name" value="WH_DNA-bd_sf"/>
</dbReference>
<feature type="compositionally biased region" description="Basic residues" evidence="8">
    <location>
        <begin position="769"/>
        <end position="788"/>
    </location>
</feature>
<keyword evidence="2" id="KW-0217">Developmental protein</keyword>
<dbReference type="PROSITE" id="PS50039">
    <property type="entry name" value="FORK_HEAD_3"/>
    <property type="match status" value="1"/>
</dbReference>
<evidence type="ECO:0000256" key="3">
    <source>
        <dbReference type="ARBA" id="ARBA00023015"/>
    </source>
</evidence>